<dbReference type="EMBL" id="LT629732">
    <property type="protein sequence ID" value="SDS36770.1"/>
    <property type="molecule type" value="Genomic_DNA"/>
</dbReference>
<accession>A0A1H1RM39</accession>
<dbReference type="Proteomes" id="UP000198983">
    <property type="component" value="Chromosome I"/>
</dbReference>
<evidence type="ECO:0000313" key="1">
    <source>
        <dbReference type="EMBL" id="SDS36770.1"/>
    </source>
</evidence>
<evidence type="ECO:0000313" key="2">
    <source>
        <dbReference type="Proteomes" id="UP000198983"/>
    </source>
</evidence>
<protein>
    <submittedName>
        <fullName evidence="1">AAA domain-containing protein</fullName>
    </submittedName>
</protein>
<sequence>MAMRARPVPMLFLSGPPGVGKTTVAWEMFGRLVDSGHWPAFVDLDLLGACWPVPEDDPYNERMKARNLAAMWQNYRAAGARCVLAAGVIESRDRLALYAGAVPNAVPVLCRLRAGRQELAARIDRRGRERGADLDKLTRRAAHLSAQLERDDIEDFCVETDGRGVPEVARDAVKEWLRLAGDVGGP</sequence>
<dbReference type="Pfam" id="PF13671">
    <property type="entry name" value="AAA_33"/>
    <property type="match status" value="1"/>
</dbReference>
<reference evidence="1 2" key="1">
    <citation type="submission" date="2016-10" db="EMBL/GenBank/DDBJ databases">
        <authorList>
            <person name="de Groot N.N."/>
        </authorList>
    </citation>
    <scope>NUCLEOTIDE SEQUENCE [LARGE SCALE GENOMIC DNA]</scope>
    <source>
        <strain evidence="1 2">DSM 22024</strain>
    </source>
</reference>
<organism evidence="1 2">
    <name type="scientific">Actinopolymorpha singaporensis</name>
    <dbReference type="NCBI Taxonomy" id="117157"/>
    <lineage>
        <taxon>Bacteria</taxon>
        <taxon>Bacillati</taxon>
        <taxon>Actinomycetota</taxon>
        <taxon>Actinomycetes</taxon>
        <taxon>Propionibacteriales</taxon>
        <taxon>Actinopolymorphaceae</taxon>
        <taxon>Actinopolymorpha</taxon>
    </lineage>
</organism>
<gene>
    <name evidence="1" type="ORF">SAMN04489717_2469</name>
</gene>
<name>A0A1H1RM39_9ACTN</name>
<dbReference type="SUPFAM" id="SSF52540">
    <property type="entry name" value="P-loop containing nucleoside triphosphate hydrolases"/>
    <property type="match status" value="1"/>
</dbReference>
<keyword evidence="2" id="KW-1185">Reference proteome</keyword>
<dbReference type="AlphaFoldDB" id="A0A1H1RM39"/>
<proteinExistence type="predicted"/>
<dbReference type="Gene3D" id="3.40.50.300">
    <property type="entry name" value="P-loop containing nucleotide triphosphate hydrolases"/>
    <property type="match status" value="1"/>
</dbReference>
<dbReference type="STRING" id="117157.SAMN04489717_2469"/>
<dbReference type="InterPro" id="IPR027417">
    <property type="entry name" value="P-loop_NTPase"/>
</dbReference>